<accession>A0ABQ9X709</accession>
<dbReference type="Proteomes" id="UP001281761">
    <property type="component" value="Unassembled WGS sequence"/>
</dbReference>
<reference evidence="2 3" key="1">
    <citation type="journal article" date="2022" name="bioRxiv">
        <title>Genomics of Preaxostyla Flagellates Illuminates Evolutionary Transitions and the Path Towards Mitochondrial Loss.</title>
        <authorList>
            <person name="Novak L.V.F."/>
            <person name="Treitli S.C."/>
            <person name="Pyrih J."/>
            <person name="Halakuc P."/>
            <person name="Pipaliya S.V."/>
            <person name="Vacek V."/>
            <person name="Brzon O."/>
            <person name="Soukal P."/>
            <person name="Eme L."/>
            <person name="Dacks J.B."/>
            <person name="Karnkowska A."/>
            <person name="Elias M."/>
            <person name="Hampl V."/>
        </authorList>
    </citation>
    <scope>NUCLEOTIDE SEQUENCE [LARGE SCALE GENOMIC DNA]</scope>
    <source>
        <strain evidence="2">NAU3</strain>
        <tissue evidence="2">Gut</tissue>
    </source>
</reference>
<keyword evidence="3" id="KW-1185">Reference proteome</keyword>
<feature type="compositionally biased region" description="Basic and acidic residues" evidence="1">
    <location>
        <begin position="122"/>
        <end position="132"/>
    </location>
</feature>
<evidence type="ECO:0000313" key="3">
    <source>
        <dbReference type="Proteomes" id="UP001281761"/>
    </source>
</evidence>
<gene>
    <name evidence="2" type="ORF">BLNAU_18947</name>
</gene>
<name>A0ABQ9X709_9EUKA</name>
<dbReference type="EMBL" id="JARBJD010000237">
    <property type="protein sequence ID" value="KAK2946105.1"/>
    <property type="molecule type" value="Genomic_DNA"/>
</dbReference>
<feature type="region of interest" description="Disordered" evidence="1">
    <location>
        <begin position="92"/>
        <end position="138"/>
    </location>
</feature>
<sequence>MRVLDVCAESRPSNLVRLQPNIRHEQRNQSVGLLAAERSIHCRALPIPRRDCHQQTDHTSPPLAQLRHASTGSFRRVAATVLVSAIHHLTPARHTPLHNPPLPNTVTSHRRVETNPSTTDSTRTERKGEYRENVGSCV</sequence>
<protein>
    <submittedName>
        <fullName evidence="2">Uncharacterized protein</fullName>
    </submittedName>
</protein>
<proteinExistence type="predicted"/>
<evidence type="ECO:0000313" key="2">
    <source>
        <dbReference type="EMBL" id="KAK2946105.1"/>
    </source>
</evidence>
<comment type="caution">
    <text evidence="2">The sequence shown here is derived from an EMBL/GenBank/DDBJ whole genome shotgun (WGS) entry which is preliminary data.</text>
</comment>
<organism evidence="2 3">
    <name type="scientific">Blattamonas nauphoetae</name>
    <dbReference type="NCBI Taxonomy" id="2049346"/>
    <lineage>
        <taxon>Eukaryota</taxon>
        <taxon>Metamonada</taxon>
        <taxon>Preaxostyla</taxon>
        <taxon>Oxymonadida</taxon>
        <taxon>Blattamonas</taxon>
    </lineage>
</organism>
<evidence type="ECO:0000256" key="1">
    <source>
        <dbReference type="SAM" id="MobiDB-lite"/>
    </source>
</evidence>